<feature type="domain" description="HTH araC/xylS-type" evidence="4">
    <location>
        <begin position="187"/>
        <end position="285"/>
    </location>
</feature>
<dbReference type="GO" id="GO:0043565">
    <property type="term" value="F:sequence-specific DNA binding"/>
    <property type="evidence" value="ECO:0007669"/>
    <property type="project" value="InterPro"/>
</dbReference>
<dbReference type="PANTHER" id="PTHR43280">
    <property type="entry name" value="ARAC-FAMILY TRANSCRIPTIONAL REGULATOR"/>
    <property type="match status" value="1"/>
</dbReference>
<protein>
    <submittedName>
        <fullName evidence="5">AraC family transcriptional regulator</fullName>
    </submittedName>
</protein>
<dbReference type="InterPro" id="IPR009057">
    <property type="entry name" value="Homeodomain-like_sf"/>
</dbReference>
<proteinExistence type="predicted"/>
<organism evidence="5 6">
    <name type="scientific">Paenibacillus oceani</name>
    <dbReference type="NCBI Taxonomy" id="2772510"/>
    <lineage>
        <taxon>Bacteria</taxon>
        <taxon>Bacillati</taxon>
        <taxon>Bacillota</taxon>
        <taxon>Bacilli</taxon>
        <taxon>Bacillales</taxon>
        <taxon>Paenibacillaceae</taxon>
        <taxon>Paenibacillus</taxon>
    </lineage>
</organism>
<dbReference type="PRINTS" id="PR00032">
    <property type="entry name" value="HTHARAC"/>
</dbReference>
<keyword evidence="6" id="KW-1185">Reference proteome</keyword>
<dbReference type="SUPFAM" id="SSF46689">
    <property type="entry name" value="Homeodomain-like"/>
    <property type="match status" value="2"/>
</dbReference>
<dbReference type="InterPro" id="IPR018060">
    <property type="entry name" value="HTH_AraC"/>
</dbReference>
<dbReference type="GO" id="GO:0003700">
    <property type="term" value="F:DNA-binding transcription factor activity"/>
    <property type="evidence" value="ECO:0007669"/>
    <property type="project" value="InterPro"/>
</dbReference>
<sequence length="285" mass="33256">MLIFEHCSYLNHNPITIVIGKDASRTFQPLFHFHPGIEIIFVHNGEGSVIFEHGAYEVKPGTLLFIKPFQPHYLQMRISSGTPYVRSLLKYEKGYFTEYLKAFPDLQKFHDHLCSDSDVVQVQQVPEHERLVKFMVESNERLLLHPTHTQMEGRALLLASVLHYLYPLWRKDGAAKQPAVTKAPAVSGVMKWIEENYDKEFELDVLAQAVHLSPNHVSQLFRKVTGKTIIEWLTERRMKQACILLKTTTRSVQEIGEKSGWPNFNYFCYIFKKRMGMTPKQYRYH</sequence>
<evidence type="ECO:0000259" key="4">
    <source>
        <dbReference type="PROSITE" id="PS01124"/>
    </source>
</evidence>
<dbReference type="SMART" id="SM00342">
    <property type="entry name" value="HTH_ARAC"/>
    <property type="match status" value="1"/>
</dbReference>
<dbReference type="InterPro" id="IPR014710">
    <property type="entry name" value="RmlC-like_jellyroll"/>
</dbReference>
<dbReference type="Gene3D" id="2.60.120.10">
    <property type="entry name" value="Jelly Rolls"/>
    <property type="match status" value="1"/>
</dbReference>
<accession>A0A927H1T1</accession>
<keyword evidence="2" id="KW-0238">DNA-binding</keyword>
<evidence type="ECO:0000256" key="3">
    <source>
        <dbReference type="ARBA" id="ARBA00023163"/>
    </source>
</evidence>
<comment type="caution">
    <text evidence="5">The sequence shown here is derived from an EMBL/GenBank/DDBJ whole genome shotgun (WGS) entry which is preliminary data.</text>
</comment>
<evidence type="ECO:0000313" key="5">
    <source>
        <dbReference type="EMBL" id="MBD2864527.1"/>
    </source>
</evidence>
<dbReference type="SUPFAM" id="SSF51215">
    <property type="entry name" value="Regulatory protein AraC"/>
    <property type="match status" value="1"/>
</dbReference>
<keyword evidence="1" id="KW-0805">Transcription regulation</keyword>
<gene>
    <name evidence="5" type="ORF">IDH45_21285</name>
</gene>
<dbReference type="InterPro" id="IPR020449">
    <property type="entry name" value="Tscrpt_reg_AraC-type_HTH"/>
</dbReference>
<dbReference type="InterPro" id="IPR003313">
    <property type="entry name" value="AraC-bd"/>
</dbReference>
<dbReference type="Pfam" id="PF02311">
    <property type="entry name" value="AraC_binding"/>
    <property type="match status" value="1"/>
</dbReference>
<evidence type="ECO:0000256" key="2">
    <source>
        <dbReference type="ARBA" id="ARBA00023125"/>
    </source>
</evidence>
<dbReference type="EMBL" id="JACXJA010000030">
    <property type="protein sequence ID" value="MBD2864527.1"/>
    <property type="molecule type" value="Genomic_DNA"/>
</dbReference>
<evidence type="ECO:0000256" key="1">
    <source>
        <dbReference type="ARBA" id="ARBA00023015"/>
    </source>
</evidence>
<dbReference type="Gene3D" id="1.10.10.60">
    <property type="entry name" value="Homeodomain-like"/>
    <property type="match status" value="2"/>
</dbReference>
<dbReference type="PANTHER" id="PTHR43280:SF2">
    <property type="entry name" value="HTH-TYPE TRANSCRIPTIONAL REGULATOR EXSA"/>
    <property type="match status" value="1"/>
</dbReference>
<dbReference type="PROSITE" id="PS01124">
    <property type="entry name" value="HTH_ARAC_FAMILY_2"/>
    <property type="match status" value="1"/>
</dbReference>
<dbReference type="AlphaFoldDB" id="A0A927H1T1"/>
<dbReference type="Pfam" id="PF12833">
    <property type="entry name" value="HTH_18"/>
    <property type="match status" value="1"/>
</dbReference>
<dbReference type="InterPro" id="IPR037923">
    <property type="entry name" value="HTH-like"/>
</dbReference>
<dbReference type="Proteomes" id="UP000639396">
    <property type="component" value="Unassembled WGS sequence"/>
</dbReference>
<reference evidence="5" key="1">
    <citation type="submission" date="2020-09" db="EMBL/GenBank/DDBJ databases">
        <title>A novel bacterium of genus Paenibacillus, isolated from South China Sea.</title>
        <authorList>
            <person name="Huang H."/>
            <person name="Mo K."/>
            <person name="Hu Y."/>
        </authorList>
    </citation>
    <scope>NUCLEOTIDE SEQUENCE</scope>
    <source>
        <strain evidence="5">IB182363</strain>
    </source>
</reference>
<keyword evidence="3" id="KW-0804">Transcription</keyword>
<name>A0A927H1T1_9BACL</name>
<evidence type="ECO:0000313" key="6">
    <source>
        <dbReference type="Proteomes" id="UP000639396"/>
    </source>
</evidence>